<evidence type="ECO:0008006" key="3">
    <source>
        <dbReference type="Google" id="ProtNLM"/>
    </source>
</evidence>
<organism evidence="1 2">
    <name type="scientific">Kosakonia phage Kc283</name>
    <dbReference type="NCBI Taxonomy" id="2863195"/>
    <lineage>
        <taxon>Viruses</taxon>
        <taxon>Duplodnaviria</taxon>
        <taxon>Heunggongvirae</taxon>
        <taxon>Uroviricota</taxon>
        <taxon>Caudoviricetes</taxon>
        <taxon>Schitoviridae</taxon>
        <taxon>Cbunavirus</taxon>
        <taxon>Cbunavirus Kc283</taxon>
    </lineage>
</organism>
<proteinExistence type="predicted"/>
<protein>
    <recommendedName>
        <fullName evidence="3">3'-phosphatase, 5'-polynucleotide kinase</fullName>
    </recommendedName>
</protein>
<accession>A0AAE7WF13</accession>
<keyword evidence="2" id="KW-1185">Reference proteome</keyword>
<evidence type="ECO:0000313" key="1">
    <source>
        <dbReference type="EMBL" id="QYN79859.1"/>
    </source>
</evidence>
<dbReference type="Proteomes" id="UP000828444">
    <property type="component" value="Segment"/>
</dbReference>
<dbReference type="KEGG" id="vg:77934808"/>
<evidence type="ECO:0000313" key="2">
    <source>
        <dbReference type="Proteomes" id="UP000828444"/>
    </source>
</evidence>
<sequence length="174" mass="19763">MKYPELSSKVLNAEWKMPKQRLTKKERQIETVKASLHDARNCLKMSCKPHKVEYWASQVRKYERELAELVGEAVEVGTATVAKTPELTGGRVNYYLATVNNPQREDQPGYIAECEDIIQALGMTFDEGCIFKALWRTAAARLGNGKPGQKSVYDAEKMVHYAGRILIKAKREEK</sequence>
<dbReference type="GeneID" id="77934808"/>
<name>A0AAE7WF13_9CAUD</name>
<reference evidence="1" key="1">
    <citation type="journal article" date="2021" name="Viruses">
        <title>Novel Viruses That Lyse Plant and Human Strains of Kosakonia cowanii.</title>
        <authorList>
            <person name="Petrzik K."/>
            <person name="Brazdova S."/>
            <person name="Krawczyk K."/>
        </authorList>
    </citation>
    <scope>NUCLEOTIDE SEQUENCE</scope>
</reference>
<dbReference type="RefSeq" id="YP_010658846.1">
    <property type="nucleotide sequence ID" value="NC_070861.1"/>
</dbReference>
<dbReference type="EMBL" id="MZ348421">
    <property type="protein sequence ID" value="QYN79859.1"/>
    <property type="molecule type" value="Genomic_DNA"/>
</dbReference>